<dbReference type="Proteomes" id="UP001310594">
    <property type="component" value="Unassembled WGS sequence"/>
</dbReference>
<protein>
    <recommendedName>
        <fullName evidence="1">Heterokaryon incompatibility domain-containing protein</fullName>
    </recommendedName>
</protein>
<accession>A0AAN7W8B0</accession>
<proteinExistence type="predicted"/>
<evidence type="ECO:0000259" key="1">
    <source>
        <dbReference type="Pfam" id="PF06985"/>
    </source>
</evidence>
<dbReference type="AlphaFoldDB" id="A0AAN7W8B0"/>
<dbReference type="Pfam" id="PF26639">
    <property type="entry name" value="Het-6_barrel"/>
    <property type="match status" value="1"/>
</dbReference>
<reference evidence="2" key="1">
    <citation type="submission" date="2023-08" db="EMBL/GenBank/DDBJ databases">
        <title>Black Yeasts Isolated from many extreme environments.</title>
        <authorList>
            <person name="Coleine C."/>
            <person name="Stajich J.E."/>
            <person name="Selbmann L."/>
        </authorList>
    </citation>
    <scope>NUCLEOTIDE SEQUENCE</scope>
    <source>
        <strain evidence="2">CCFEE 5810</strain>
    </source>
</reference>
<evidence type="ECO:0000313" key="2">
    <source>
        <dbReference type="EMBL" id="KAK5697279.1"/>
    </source>
</evidence>
<dbReference type="Pfam" id="PF06985">
    <property type="entry name" value="HET"/>
    <property type="match status" value="1"/>
</dbReference>
<feature type="domain" description="Heterokaryon incompatibility" evidence="1">
    <location>
        <begin position="48"/>
        <end position="228"/>
    </location>
</feature>
<gene>
    <name evidence="2" type="ORF">LTR97_007415</name>
</gene>
<comment type="caution">
    <text evidence="2">The sequence shown here is derived from an EMBL/GenBank/DDBJ whole genome shotgun (WGS) entry which is preliminary data.</text>
</comment>
<dbReference type="InterPro" id="IPR010730">
    <property type="entry name" value="HET"/>
</dbReference>
<name>A0AAN7W8B0_9PEZI</name>
<dbReference type="EMBL" id="JAVRQU010000011">
    <property type="protein sequence ID" value="KAK5697279.1"/>
    <property type="molecule type" value="Genomic_DNA"/>
</dbReference>
<sequence length="672" mass="75890">MEALDYTNDVLRLHDSTDIRLLQLHPLLDEGKLSCSLAVFNQAAIPRYNCLSYTWGPHLSGGIEDESHTSSSRALLCNGCYVSIAYNLSTALIALARDQVAEEPAIFYWVDAISIDQANVAERNSQVGQMHRIFREAYATIAWLGPSLSNGIWPHEDWPSTLSFMRDFHHVDGPQSKYEIYQSVQGYHHGDPEAYRKLGIPFVKADQWYVLAQLMRCAWFSRVWCFQEMLISRRLKLLCGRHQVSVDELYDVNQFLSSSRWGSQMLPHSSVADTLLEPDLSAFYYRERYQERGPLDARAVQACLGQLVRKHRYATDPRDFIYGLLGCADASVRALIVPDYSKSVRDVYTETARAMITLTGNLQLLGCVRSEGDTSIRGLPSWVPDFSLVPSPNSLHPLYKAEEFRAAGETTLIVHSTPSMDVLSLDGICFDSVAETFQPLSEFGDDFEDREQLDALRYMQVLLDILSRSEDIYHVPGESIVESFWRTTMANTALQVYPAPATWRAHFRNWLLLQLASMMPGGQAFELSRTMLDELAILRASGDVSDAELPTPQDVVAASRGFEFIPGQPYSWTEEADRDGQVSSSYLFTSNRRLKTWMRSLSLSAHGYLCMSTLETMTGDEIWILRGAGTPFVLRRGLDNKMRLIGEAYVHGIMNGEASAEEGVKWQRIELV</sequence>
<dbReference type="PANTHER" id="PTHR24148:SF64">
    <property type="entry name" value="HETEROKARYON INCOMPATIBILITY DOMAIN-CONTAINING PROTEIN"/>
    <property type="match status" value="1"/>
</dbReference>
<dbReference type="InterPro" id="IPR052895">
    <property type="entry name" value="HetReg/Transcr_Mod"/>
</dbReference>
<evidence type="ECO:0000313" key="3">
    <source>
        <dbReference type="Proteomes" id="UP001310594"/>
    </source>
</evidence>
<dbReference type="PANTHER" id="PTHR24148">
    <property type="entry name" value="ANKYRIN REPEAT DOMAIN-CONTAINING PROTEIN 39 HOMOLOG-RELATED"/>
    <property type="match status" value="1"/>
</dbReference>
<organism evidence="2 3">
    <name type="scientific">Elasticomyces elasticus</name>
    <dbReference type="NCBI Taxonomy" id="574655"/>
    <lineage>
        <taxon>Eukaryota</taxon>
        <taxon>Fungi</taxon>
        <taxon>Dikarya</taxon>
        <taxon>Ascomycota</taxon>
        <taxon>Pezizomycotina</taxon>
        <taxon>Dothideomycetes</taxon>
        <taxon>Dothideomycetidae</taxon>
        <taxon>Mycosphaerellales</taxon>
        <taxon>Teratosphaeriaceae</taxon>
        <taxon>Elasticomyces</taxon>
    </lineage>
</organism>